<keyword evidence="18" id="KW-1185">Reference proteome</keyword>
<dbReference type="GO" id="GO:0006626">
    <property type="term" value="P:protein targeting to mitochondrion"/>
    <property type="evidence" value="ECO:0007669"/>
    <property type="project" value="Ensembl"/>
</dbReference>
<name>A0A8C3FWT5_CHRPI</name>
<keyword evidence="15" id="KW-0802">TPR repeat</keyword>
<evidence type="ECO:0000256" key="6">
    <source>
        <dbReference type="ARBA" id="ARBA00022703"/>
    </source>
</evidence>
<comment type="subcellular location">
    <subcellularLocation>
        <location evidence="2">Mitochondrion outer membrane</location>
        <topology evidence="2">Single-pass membrane protein</topology>
    </subcellularLocation>
    <subcellularLocation>
        <location evidence="1">Peroxisome membrane</location>
        <topology evidence="1">Single-pass membrane protein</topology>
    </subcellularLocation>
</comment>
<comment type="similarity">
    <text evidence="3">Belongs to the FIS1 family.</text>
</comment>
<dbReference type="InterPro" id="IPR028058">
    <property type="entry name" value="Fis1_TPR_N"/>
</dbReference>
<feature type="transmembrane region" description="Helical" evidence="16">
    <location>
        <begin position="161"/>
        <end position="186"/>
    </location>
</feature>
<dbReference type="GO" id="GO:2000192">
    <property type="term" value="P:negative regulation of fatty acid transport"/>
    <property type="evidence" value="ECO:0007669"/>
    <property type="project" value="Ensembl"/>
</dbReference>
<dbReference type="InterPro" id="IPR033745">
    <property type="entry name" value="Fis1_cytosol"/>
</dbReference>
<evidence type="ECO:0000256" key="9">
    <source>
        <dbReference type="ARBA" id="ARBA00023128"/>
    </source>
</evidence>
<dbReference type="GO" id="GO:0005778">
    <property type="term" value="C:peroxisomal membrane"/>
    <property type="evidence" value="ECO:0007669"/>
    <property type="project" value="UniProtKB-SubCell"/>
</dbReference>
<evidence type="ECO:0000256" key="2">
    <source>
        <dbReference type="ARBA" id="ARBA00004572"/>
    </source>
</evidence>
<evidence type="ECO:0000256" key="15">
    <source>
        <dbReference type="PROSITE-ProRule" id="PRU00339"/>
    </source>
</evidence>
<evidence type="ECO:0000256" key="11">
    <source>
        <dbReference type="ARBA" id="ARBA00023140"/>
    </source>
</evidence>
<dbReference type="Proteomes" id="UP000694380">
    <property type="component" value="Unplaced"/>
</dbReference>
<reference evidence="17" key="2">
    <citation type="submission" date="2025-09" db="UniProtKB">
        <authorList>
            <consortium name="Ensembl"/>
        </authorList>
    </citation>
    <scope>IDENTIFICATION</scope>
</reference>
<dbReference type="GO" id="GO:0042802">
    <property type="term" value="F:identical protein binding"/>
    <property type="evidence" value="ECO:0007669"/>
    <property type="project" value="Ensembl"/>
</dbReference>
<proteinExistence type="inferred from homology"/>
<dbReference type="GO" id="GO:0043653">
    <property type="term" value="P:mitochondrial fragmentation involved in apoptotic process"/>
    <property type="evidence" value="ECO:0007669"/>
    <property type="project" value="TreeGrafter"/>
</dbReference>
<organism evidence="17 18">
    <name type="scientific">Chrysemys picta bellii</name>
    <name type="common">Western painted turtle</name>
    <name type="synonym">Emys bellii</name>
    <dbReference type="NCBI Taxonomy" id="8478"/>
    <lineage>
        <taxon>Eukaryota</taxon>
        <taxon>Metazoa</taxon>
        <taxon>Chordata</taxon>
        <taxon>Craniata</taxon>
        <taxon>Vertebrata</taxon>
        <taxon>Euteleostomi</taxon>
        <taxon>Archelosauria</taxon>
        <taxon>Testudinata</taxon>
        <taxon>Testudines</taxon>
        <taxon>Cryptodira</taxon>
        <taxon>Durocryptodira</taxon>
        <taxon>Testudinoidea</taxon>
        <taxon>Emydidae</taxon>
        <taxon>Chrysemys</taxon>
    </lineage>
</organism>
<feature type="repeat" description="TPR" evidence="15">
    <location>
        <begin position="110"/>
        <end position="143"/>
    </location>
</feature>
<evidence type="ECO:0000256" key="7">
    <source>
        <dbReference type="ARBA" id="ARBA00022787"/>
    </source>
</evidence>
<reference evidence="17" key="1">
    <citation type="submission" date="2025-08" db="UniProtKB">
        <authorList>
            <consortium name="Ensembl"/>
        </authorList>
    </citation>
    <scope>IDENTIFICATION</scope>
</reference>
<protein>
    <recommendedName>
        <fullName evidence="4">Mitochondrial fission 1 protein</fullName>
    </recommendedName>
    <alternativeName>
        <fullName evidence="14">FIS1 homolog</fullName>
    </alternativeName>
</protein>
<comment type="function">
    <text evidence="12">Involved in the fragmentation of the mitochondrial network and its perinuclear clustering. Plays a minor role in the recruitment and association of the fission mediator dynamin-related protein 1 (DNM1L) to the mitochondrial surface and mitochondrial fission. May not be essential for the assembly of functional fission complexes and the subsequent membrane scission event. Also mediates peroxisomal fission. May act when the products of fission are directed toward mitochondrial homeostasis, mitophagy, or apoptosis. Can induce cytochrome c release from the mitochondrion to the cytosol, ultimately leading to apoptosis.</text>
</comment>
<keyword evidence="7" id="KW-1000">Mitochondrion outer membrane</keyword>
<evidence type="ECO:0000256" key="14">
    <source>
        <dbReference type="ARBA" id="ARBA00078586"/>
    </source>
</evidence>
<accession>A0A8C3FWT5</accession>
<dbReference type="GO" id="GO:2001244">
    <property type="term" value="P:positive regulation of intrinsic apoptotic signaling pathway"/>
    <property type="evidence" value="ECO:0007669"/>
    <property type="project" value="Ensembl"/>
</dbReference>
<dbReference type="CDD" id="cd12212">
    <property type="entry name" value="Fis1"/>
    <property type="match status" value="1"/>
</dbReference>
<dbReference type="InterPro" id="IPR016543">
    <property type="entry name" value="Fis1"/>
</dbReference>
<evidence type="ECO:0000256" key="16">
    <source>
        <dbReference type="SAM" id="Phobius"/>
    </source>
</evidence>
<dbReference type="AlphaFoldDB" id="A0A8C3FWT5"/>
<dbReference type="GO" id="GO:0000422">
    <property type="term" value="P:autophagy of mitochondrion"/>
    <property type="evidence" value="ECO:0007669"/>
    <property type="project" value="TreeGrafter"/>
</dbReference>
<evidence type="ECO:0000256" key="5">
    <source>
        <dbReference type="ARBA" id="ARBA00022692"/>
    </source>
</evidence>
<dbReference type="FunFam" id="1.25.40.10:FF:000147">
    <property type="entry name" value="Mitochondrial fission 1 protein"/>
    <property type="match status" value="1"/>
</dbReference>
<dbReference type="Pfam" id="PF14853">
    <property type="entry name" value="Fis1_TPR_C"/>
    <property type="match status" value="1"/>
</dbReference>
<dbReference type="SUPFAM" id="SSF48452">
    <property type="entry name" value="TPR-like"/>
    <property type="match status" value="1"/>
</dbReference>
<evidence type="ECO:0000256" key="4">
    <source>
        <dbReference type="ARBA" id="ARBA00014314"/>
    </source>
</evidence>
<keyword evidence="8 16" id="KW-1133">Transmembrane helix</keyword>
<evidence type="ECO:0000256" key="1">
    <source>
        <dbReference type="ARBA" id="ARBA00004549"/>
    </source>
</evidence>
<dbReference type="PANTHER" id="PTHR13247">
    <property type="entry name" value="TETRATRICOPEPTIDE REPEAT PROTEIN 11 TPR REPEAT PROTEIN 11"/>
    <property type="match status" value="1"/>
</dbReference>
<evidence type="ECO:0000313" key="17">
    <source>
        <dbReference type="Ensembl" id="ENSCPBP00000014030.1"/>
    </source>
</evidence>
<comment type="subunit">
    <text evidence="13">Interacts with DNM1L/DLP1 through the TPR region; may form part of a larger protein complex at the endoplasmic reticulum-mitochondrial interface during mitochondrial fission. Interacts with MARCHF5. Interacts with MIEF1. Interacts with PEX11A, PEX11B and PEX11G.</text>
</comment>
<gene>
    <name evidence="17" type="primary">FIS1</name>
</gene>
<dbReference type="GO" id="GO:1903579">
    <property type="term" value="P:negative regulation of ATP metabolic process"/>
    <property type="evidence" value="ECO:0007669"/>
    <property type="project" value="Ensembl"/>
</dbReference>
<keyword evidence="6" id="KW-0053">Apoptosis</keyword>
<keyword evidence="11" id="KW-0576">Peroxisome</keyword>
<evidence type="ECO:0000256" key="12">
    <source>
        <dbReference type="ARBA" id="ARBA00054909"/>
    </source>
</evidence>
<keyword evidence="10 16" id="KW-0472">Membrane</keyword>
<dbReference type="GO" id="GO:0000266">
    <property type="term" value="P:mitochondrial fission"/>
    <property type="evidence" value="ECO:0007669"/>
    <property type="project" value="Ensembl"/>
</dbReference>
<dbReference type="GO" id="GO:0016559">
    <property type="term" value="P:peroxisome fission"/>
    <property type="evidence" value="ECO:0007669"/>
    <property type="project" value="Ensembl"/>
</dbReference>
<dbReference type="PANTHER" id="PTHR13247:SF0">
    <property type="entry name" value="MITOCHONDRIAL FISSION 1 PROTEIN"/>
    <property type="match status" value="1"/>
</dbReference>
<dbReference type="GeneTree" id="ENSGT00390000000592"/>
<sequence>MCIWGWVWRLRGDRPCPAILPPPSPWPCVSPPRRVPAGGGSWRCPRSHPAVIPQRFEKKYKAELSGGTVSKGTQFEYAWCLVRSKYTDDIKKGIVLLEELVPKGCKEEQRDYVFYLAVANYRLKEYEQALKYIRGLLKTEPKNTQALELKKLIDKAMQKDGLVGMAIVGGMALGVAGLAGLIGLAISKSKS</sequence>
<dbReference type="Ensembl" id="ENSCPBT00000016641.1">
    <property type="protein sequence ID" value="ENSCPBP00000014030.1"/>
    <property type="gene ID" value="ENSCPBG00000010457.1"/>
</dbReference>
<keyword evidence="5 16" id="KW-0812">Transmembrane</keyword>
<keyword evidence="9" id="KW-0496">Mitochondrion</keyword>
<evidence type="ECO:0000256" key="3">
    <source>
        <dbReference type="ARBA" id="ARBA00008937"/>
    </source>
</evidence>
<dbReference type="Gene3D" id="1.25.40.10">
    <property type="entry name" value="Tetratricopeptide repeat domain"/>
    <property type="match status" value="1"/>
</dbReference>
<dbReference type="GO" id="GO:0032991">
    <property type="term" value="C:protein-containing complex"/>
    <property type="evidence" value="ECO:0007669"/>
    <property type="project" value="Ensembl"/>
</dbReference>
<dbReference type="PROSITE" id="PS50005">
    <property type="entry name" value="TPR"/>
    <property type="match status" value="1"/>
</dbReference>
<dbReference type="InterPro" id="IPR028061">
    <property type="entry name" value="Fis1_TPR_C"/>
</dbReference>
<dbReference type="GO" id="GO:0005741">
    <property type="term" value="C:mitochondrial outer membrane"/>
    <property type="evidence" value="ECO:0007669"/>
    <property type="project" value="UniProtKB-SubCell"/>
</dbReference>
<dbReference type="Pfam" id="PF14852">
    <property type="entry name" value="Fis1_TPR_N"/>
    <property type="match status" value="1"/>
</dbReference>
<dbReference type="InterPro" id="IPR011990">
    <property type="entry name" value="TPR-like_helical_dom_sf"/>
</dbReference>
<dbReference type="InterPro" id="IPR019734">
    <property type="entry name" value="TPR_rpt"/>
</dbReference>
<evidence type="ECO:0000256" key="10">
    <source>
        <dbReference type="ARBA" id="ARBA00023136"/>
    </source>
</evidence>
<evidence type="ECO:0000256" key="8">
    <source>
        <dbReference type="ARBA" id="ARBA00022989"/>
    </source>
</evidence>
<evidence type="ECO:0000313" key="18">
    <source>
        <dbReference type="Proteomes" id="UP000694380"/>
    </source>
</evidence>
<evidence type="ECO:0000256" key="13">
    <source>
        <dbReference type="ARBA" id="ARBA00064597"/>
    </source>
</evidence>